<evidence type="ECO:0000256" key="4">
    <source>
        <dbReference type="ARBA" id="ARBA00023212"/>
    </source>
</evidence>
<dbReference type="InterPro" id="IPR042618">
    <property type="entry name" value="IQCG"/>
</dbReference>
<evidence type="ECO:0000256" key="5">
    <source>
        <dbReference type="ARBA" id="ARBA00023273"/>
    </source>
</evidence>
<name>A0A8S4NJ11_OWEFU</name>
<accession>A0A8S4NJ11</accession>
<organism evidence="7 8">
    <name type="scientific">Owenia fusiformis</name>
    <name type="common">Polychaete worm</name>
    <dbReference type="NCBI Taxonomy" id="6347"/>
    <lineage>
        <taxon>Eukaryota</taxon>
        <taxon>Metazoa</taxon>
        <taxon>Spiralia</taxon>
        <taxon>Lophotrochozoa</taxon>
        <taxon>Annelida</taxon>
        <taxon>Polychaeta</taxon>
        <taxon>Sedentaria</taxon>
        <taxon>Canalipalpata</taxon>
        <taxon>Sabellida</taxon>
        <taxon>Oweniida</taxon>
        <taxon>Oweniidae</taxon>
        <taxon>Owenia</taxon>
    </lineage>
</organism>
<dbReference type="Proteomes" id="UP000749559">
    <property type="component" value="Unassembled WGS sequence"/>
</dbReference>
<evidence type="ECO:0008006" key="9">
    <source>
        <dbReference type="Google" id="ProtNLM"/>
    </source>
</evidence>
<evidence type="ECO:0000256" key="2">
    <source>
        <dbReference type="ARBA" id="ARBA00004316"/>
    </source>
</evidence>
<dbReference type="OrthoDB" id="10254713at2759"/>
<sequence length="332" mass="38648">MLEEAESIHVAAVLEDCVDQLAVLGKIMPSTFEARKDASEIVDDEISQLVEGQKNLEDKYEHAVASKGKDMQSIGKDLKNSTHIFARSLKQSPLTPDNMGKLQDDRAFLETVLFDAMREIIQSGNFESLIQAVKLEKEKKQRLQETILKEEQGRKRVKELQRKLIDVKREKETECQERDEMIAHLKDQLQEMKAKTNMEGKYIKKCAEVGVAQTQKKCFLTENELKTEIDRLRQQVDEETRVNTEIEAYLRTHQTELETKVDYWMGKYDEDVEKKQKELDILKANKAKDLERLQDLTKLYAEYEQIVVEDRVEKEKARRKAELEAEELRAAI</sequence>
<keyword evidence="5" id="KW-0966">Cell projection</keyword>
<gene>
    <name evidence="7" type="ORF">OFUS_LOCUS7674</name>
</gene>
<feature type="coiled-coil region" evidence="6">
    <location>
        <begin position="222"/>
        <end position="331"/>
    </location>
</feature>
<evidence type="ECO:0000313" key="7">
    <source>
        <dbReference type="EMBL" id="CAH1781052.1"/>
    </source>
</evidence>
<dbReference type="PANTHER" id="PTHR14871">
    <property type="entry name" value="DYNEIN REGULATORY COMPLEX PROTEIN 9"/>
    <property type="match status" value="1"/>
</dbReference>
<dbReference type="PANTHER" id="PTHR14871:SF1">
    <property type="entry name" value="DYNEIN REGULATORY COMPLEX PROTEIN 9"/>
    <property type="match status" value="1"/>
</dbReference>
<dbReference type="AlphaFoldDB" id="A0A8S4NJ11"/>
<keyword evidence="6" id="KW-0175">Coiled coil</keyword>
<dbReference type="GO" id="GO:0044782">
    <property type="term" value="P:cilium organization"/>
    <property type="evidence" value="ECO:0007669"/>
    <property type="project" value="TreeGrafter"/>
</dbReference>
<dbReference type="GO" id="GO:0031514">
    <property type="term" value="C:motile cilium"/>
    <property type="evidence" value="ECO:0007669"/>
    <property type="project" value="TreeGrafter"/>
</dbReference>
<keyword evidence="3" id="KW-0963">Cytoplasm</keyword>
<comment type="caution">
    <text evidence="7">The sequence shown here is derived from an EMBL/GenBank/DDBJ whole genome shotgun (WGS) entry which is preliminary data.</text>
</comment>
<evidence type="ECO:0000256" key="6">
    <source>
        <dbReference type="SAM" id="Coils"/>
    </source>
</evidence>
<evidence type="ECO:0000256" key="3">
    <source>
        <dbReference type="ARBA" id="ARBA00022490"/>
    </source>
</evidence>
<comment type="subcellular location">
    <subcellularLocation>
        <location evidence="2">Cell projection</location>
    </subcellularLocation>
    <subcellularLocation>
        <location evidence="1">Cytoplasm</location>
        <location evidence="1">Cytoskeleton</location>
    </subcellularLocation>
</comment>
<feature type="non-terminal residue" evidence="7">
    <location>
        <position position="332"/>
    </location>
</feature>
<reference evidence="7" key="1">
    <citation type="submission" date="2022-03" db="EMBL/GenBank/DDBJ databases">
        <authorList>
            <person name="Martin C."/>
        </authorList>
    </citation>
    <scope>NUCLEOTIDE SEQUENCE</scope>
</reference>
<proteinExistence type="predicted"/>
<feature type="coiled-coil region" evidence="6">
    <location>
        <begin position="126"/>
        <end position="195"/>
    </location>
</feature>
<dbReference type="EMBL" id="CAIIXF020000004">
    <property type="protein sequence ID" value="CAH1781052.1"/>
    <property type="molecule type" value="Genomic_DNA"/>
</dbReference>
<protein>
    <recommendedName>
        <fullName evidence="9">Dynein regulatory complex protein 10</fullName>
    </recommendedName>
</protein>
<evidence type="ECO:0000256" key="1">
    <source>
        <dbReference type="ARBA" id="ARBA00004245"/>
    </source>
</evidence>
<dbReference type="GO" id="GO:0005856">
    <property type="term" value="C:cytoskeleton"/>
    <property type="evidence" value="ECO:0007669"/>
    <property type="project" value="UniProtKB-SubCell"/>
</dbReference>
<keyword evidence="4" id="KW-0206">Cytoskeleton</keyword>
<evidence type="ECO:0000313" key="8">
    <source>
        <dbReference type="Proteomes" id="UP000749559"/>
    </source>
</evidence>
<keyword evidence="8" id="KW-1185">Reference proteome</keyword>
<dbReference type="GO" id="GO:0005737">
    <property type="term" value="C:cytoplasm"/>
    <property type="evidence" value="ECO:0007669"/>
    <property type="project" value="TreeGrafter"/>
</dbReference>